<dbReference type="AlphaFoldDB" id="A0A0L8GFF3"/>
<organism evidence="5">
    <name type="scientific">Octopus bimaculoides</name>
    <name type="common">California two-spotted octopus</name>
    <dbReference type="NCBI Taxonomy" id="37653"/>
    <lineage>
        <taxon>Eukaryota</taxon>
        <taxon>Metazoa</taxon>
        <taxon>Spiralia</taxon>
        <taxon>Lophotrochozoa</taxon>
        <taxon>Mollusca</taxon>
        <taxon>Cephalopoda</taxon>
        <taxon>Coleoidea</taxon>
        <taxon>Octopodiformes</taxon>
        <taxon>Octopoda</taxon>
        <taxon>Incirrata</taxon>
        <taxon>Octopodidae</taxon>
        <taxon>Octopus</taxon>
    </lineage>
</organism>
<dbReference type="Pfam" id="PF01607">
    <property type="entry name" value="CBM_14"/>
    <property type="match status" value="3"/>
</dbReference>
<dbReference type="STRING" id="37653.A0A0L8GFF3"/>
<dbReference type="Pfam" id="PF07645">
    <property type="entry name" value="EGF_CA"/>
    <property type="match status" value="1"/>
</dbReference>
<dbReference type="PANTHER" id="PTHR24046:SF7">
    <property type="entry name" value="CUB DOMAIN-CONTAINING PROTEIN"/>
    <property type="match status" value="1"/>
</dbReference>
<dbReference type="GO" id="GO:0008061">
    <property type="term" value="F:chitin binding"/>
    <property type="evidence" value="ECO:0007669"/>
    <property type="project" value="InterPro"/>
</dbReference>
<keyword evidence="2" id="KW-0677">Repeat</keyword>
<accession>A0A0L8GFF3</accession>
<dbReference type="InterPro" id="IPR001881">
    <property type="entry name" value="EGF-like_Ca-bd_dom"/>
</dbReference>
<keyword evidence="3" id="KW-1015">Disulfide bond</keyword>
<dbReference type="GO" id="GO:0005615">
    <property type="term" value="C:extracellular space"/>
    <property type="evidence" value="ECO:0007669"/>
    <property type="project" value="TreeGrafter"/>
</dbReference>
<dbReference type="EMBL" id="KQ422245">
    <property type="protein sequence ID" value="KOF75275.1"/>
    <property type="molecule type" value="Genomic_DNA"/>
</dbReference>
<dbReference type="GO" id="GO:0007165">
    <property type="term" value="P:signal transduction"/>
    <property type="evidence" value="ECO:0007669"/>
    <property type="project" value="TreeGrafter"/>
</dbReference>
<dbReference type="PROSITE" id="PS51257">
    <property type="entry name" value="PROKAR_LIPOPROTEIN"/>
    <property type="match status" value="1"/>
</dbReference>
<reference evidence="5" key="1">
    <citation type="submission" date="2015-07" db="EMBL/GenBank/DDBJ databases">
        <title>MeaNS - Measles Nucleotide Surveillance Program.</title>
        <authorList>
            <person name="Tran T."/>
            <person name="Druce J."/>
        </authorList>
    </citation>
    <scope>NUCLEOTIDE SEQUENCE</scope>
    <source>
        <strain evidence="5">UCB-OBI-ISO-001</strain>
        <tissue evidence="5">Gonad</tissue>
    </source>
</reference>
<proteinExistence type="predicted"/>
<evidence type="ECO:0000313" key="5">
    <source>
        <dbReference type="EMBL" id="KOF75275.1"/>
    </source>
</evidence>
<dbReference type="PROSITE" id="PS01186">
    <property type="entry name" value="EGF_2"/>
    <property type="match status" value="1"/>
</dbReference>
<sequence length="301" mass="34112">MKTCEDVNECLMNNGGCSQLCYNQPGSFVCSCVHGFQLSKDSASCEDVDECKVNNGGCNKMCRNTYGSYSCNCPSKHQLGLDESTCWPYWCMIDRNLTDCMPCNHGEYQPDPGADNQFYQCTNGLMYLLMCPPGTIWDQRVWKCGDIMKIEFEMLNGTEPVNMTLVSVDDLCVDNFTGECVICLPDKYYEYTGDPRKFYQCVHDNLVLRECPDGTVWNKEISTCIHEVLPAPAQFRPVSLTEMCFYPNMTKCYQCQPGFYEDDDSCRRFYTCANGGLVSMSCPDGTRWNQTLTRCDNGAMC</sequence>
<dbReference type="PANTHER" id="PTHR24046">
    <property type="entry name" value="SIGNAL PEPTIDE, CUB AND EGF-LIKE DOMAIN-CONTAINING"/>
    <property type="match status" value="1"/>
</dbReference>
<dbReference type="GO" id="GO:0009986">
    <property type="term" value="C:cell surface"/>
    <property type="evidence" value="ECO:0007669"/>
    <property type="project" value="TreeGrafter"/>
</dbReference>
<evidence type="ECO:0000256" key="3">
    <source>
        <dbReference type="ARBA" id="ARBA00023157"/>
    </source>
</evidence>
<dbReference type="SUPFAM" id="SSF57196">
    <property type="entry name" value="EGF/Laminin"/>
    <property type="match status" value="2"/>
</dbReference>
<dbReference type="FunFam" id="2.10.25.10:FF:000240">
    <property type="entry name" value="Vitamin K-dependent protein S"/>
    <property type="match status" value="1"/>
</dbReference>
<dbReference type="PROSITE" id="PS01187">
    <property type="entry name" value="EGF_CA"/>
    <property type="match status" value="1"/>
</dbReference>
<dbReference type="Pfam" id="PF14670">
    <property type="entry name" value="FXa_inhibition"/>
    <property type="match status" value="1"/>
</dbReference>
<dbReference type="GO" id="GO:0005509">
    <property type="term" value="F:calcium ion binding"/>
    <property type="evidence" value="ECO:0007669"/>
    <property type="project" value="InterPro"/>
</dbReference>
<evidence type="ECO:0000256" key="2">
    <source>
        <dbReference type="ARBA" id="ARBA00022737"/>
    </source>
</evidence>
<dbReference type="InterPro" id="IPR002557">
    <property type="entry name" value="Chitin-bd_dom"/>
</dbReference>
<evidence type="ECO:0000256" key="1">
    <source>
        <dbReference type="ARBA" id="ARBA00022536"/>
    </source>
</evidence>
<dbReference type="InterPro" id="IPR036508">
    <property type="entry name" value="Chitin-bd_dom_sf"/>
</dbReference>
<dbReference type="Gene3D" id="2.170.140.10">
    <property type="entry name" value="Chitin binding domain"/>
    <property type="match status" value="3"/>
</dbReference>
<protein>
    <recommendedName>
        <fullName evidence="4">Chitin-binding type-2 domain-containing protein</fullName>
    </recommendedName>
</protein>
<gene>
    <name evidence="5" type="ORF">OCBIM_22035010mg</name>
</gene>
<dbReference type="InterPro" id="IPR052071">
    <property type="entry name" value="SCUB_EGF-like_domain"/>
</dbReference>
<dbReference type="SMART" id="SM00494">
    <property type="entry name" value="ChtBD2"/>
    <property type="match status" value="3"/>
</dbReference>
<name>A0A0L8GFF3_OCTBM</name>
<dbReference type="Gene3D" id="2.10.25.10">
    <property type="entry name" value="Laminin"/>
    <property type="match status" value="2"/>
</dbReference>
<dbReference type="InterPro" id="IPR000742">
    <property type="entry name" value="EGF"/>
</dbReference>
<evidence type="ECO:0000259" key="4">
    <source>
        <dbReference type="PROSITE" id="PS50940"/>
    </source>
</evidence>
<dbReference type="SMART" id="SM00181">
    <property type="entry name" value="EGF"/>
    <property type="match status" value="2"/>
</dbReference>
<dbReference type="InterPro" id="IPR049883">
    <property type="entry name" value="NOTCH1_EGF-like"/>
</dbReference>
<dbReference type="SMART" id="SM00179">
    <property type="entry name" value="EGF_CA"/>
    <property type="match status" value="2"/>
</dbReference>
<dbReference type="PROSITE" id="PS50940">
    <property type="entry name" value="CHIT_BIND_II"/>
    <property type="match status" value="2"/>
</dbReference>
<dbReference type="SUPFAM" id="SSF57625">
    <property type="entry name" value="Invertebrate chitin-binding proteins"/>
    <property type="match status" value="3"/>
</dbReference>
<feature type="domain" description="Chitin-binding type-2" evidence="4">
    <location>
        <begin position="249"/>
        <end position="301"/>
    </location>
</feature>
<dbReference type="InterPro" id="IPR018097">
    <property type="entry name" value="EGF_Ca-bd_CS"/>
</dbReference>
<feature type="domain" description="Chitin-binding type-2" evidence="4">
    <location>
        <begin position="97"/>
        <end position="144"/>
    </location>
</feature>
<keyword evidence="1" id="KW-0245">EGF-like domain</keyword>
<dbReference type="OrthoDB" id="4405280at2759"/>